<keyword evidence="5" id="KW-0560">Oxidoreductase</keyword>
<sequence length="398" mass="41239">MSTPVPIPPLPGPEEADAETLGMIADAVASYAVPDAARTRRVRDSADGFDAKVWRDMAEQGWLGVLVPEGQGGLALGLEAAAAIARRLGYAAFPEPYVPVAVLAARVLARAPETALRDDLLARLVAGDLLPGVAWQGVRGGIDVAGTHVRAVPAGDGVHLGGESRFIPVPGADGFIVSASADGGLGLYWAEAGQEGVDVAAERAADGTRSLRVTFSDALVPAENCLAAPGEGAAILRAALAEATVAASAEMTGLIERALDITLDYLRTREQFNRPIGSFQALQHRAVDLWIQKELARTTLDATVRALAGGAGNLDGWETAASSLKARAAIAGRMVAGQSVQLHGAIGFTDEYELGVYVNRALVLAAWLGNAAEHQRRFGERAPIGGALPGQVKGEGRS</sequence>
<evidence type="ECO:0000259" key="6">
    <source>
        <dbReference type="Pfam" id="PF00441"/>
    </source>
</evidence>
<evidence type="ECO:0000256" key="5">
    <source>
        <dbReference type="ARBA" id="ARBA00023002"/>
    </source>
</evidence>
<evidence type="ECO:0000256" key="4">
    <source>
        <dbReference type="ARBA" id="ARBA00022827"/>
    </source>
</evidence>
<dbReference type="EMBL" id="JAMZFT010000002">
    <property type="protein sequence ID" value="MCP1336987.1"/>
    <property type="molecule type" value="Genomic_DNA"/>
</dbReference>
<dbReference type="SUPFAM" id="SSF56645">
    <property type="entry name" value="Acyl-CoA dehydrogenase NM domain-like"/>
    <property type="match status" value="1"/>
</dbReference>
<comment type="cofactor">
    <cofactor evidence="1">
        <name>FAD</name>
        <dbReference type="ChEBI" id="CHEBI:57692"/>
    </cofactor>
</comment>
<dbReference type="InterPro" id="IPR046373">
    <property type="entry name" value="Acyl-CoA_Oxase/DH_mid-dom_sf"/>
</dbReference>
<dbReference type="Gene3D" id="1.10.540.10">
    <property type="entry name" value="Acyl-CoA dehydrogenase/oxidase, N-terminal domain"/>
    <property type="match status" value="1"/>
</dbReference>
<dbReference type="Pfam" id="PF00441">
    <property type="entry name" value="Acyl-CoA_dh_1"/>
    <property type="match status" value="1"/>
</dbReference>
<dbReference type="InterPro" id="IPR013786">
    <property type="entry name" value="AcylCoA_DH/ox_N"/>
</dbReference>
<dbReference type="GO" id="GO:0050660">
    <property type="term" value="F:flavin adenine dinucleotide binding"/>
    <property type="evidence" value="ECO:0007669"/>
    <property type="project" value="InterPro"/>
</dbReference>
<dbReference type="SUPFAM" id="SSF47203">
    <property type="entry name" value="Acyl-CoA dehydrogenase C-terminal domain-like"/>
    <property type="match status" value="1"/>
</dbReference>
<dbReference type="GO" id="GO:0003995">
    <property type="term" value="F:acyl-CoA dehydrogenase activity"/>
    <property type="evidence" value="ECO:0007669"/>
    <property type="project" value="TreeGrafter"/>
</dbReference>
<keyword evidence="4" id="KW-0274">FAD</keyword>
<keyword evidence="3" id="KW-0285">Flavoprotein</keyword>
<proteinExistence type="inferred from homology"/>
<accession>A0A9J6PGQ4</accession>
<dbReference type="Pfam" id="PF02771">
    <property type="entry name" value="Acyl-CoA_dh_N"/>
    <property type="match status" value="1"/>
</dbReference>
<evidence type="ECO:0000256" key="1">
    <source>
        <dbReference type="ARBA" id="ARBA00001974"/>
    </source>
</evidence>
<comment type="similarity">
    <text evidence="2">Belongs to the acyl-CoA dehydrogenase family.</text>
</comment>
<feature type="domain" description="Acyl-CoA dehydrogenase/oxidase C-terminal" evidence="6">
    <location>
        <begin position="230"/>
        <end position="373"/>
    </location>
</feature>
<reference evidence="8" key="1">
    <citation type="submission" date="2022-06" db="EMBL/GenBank/DDBJ databases">
        <title>Isolation and Genomics of Futiania mangrovii gen. nov., sp. nov., a Rare and Metabolically-versatile member in the Class Alphaproteobacteria.</title>
        <authorList>
            <person name="Liu L."/>
            <person name="Huang W.-C."/>
            <person name="Pan J."/>
            <person name="Li J."/>
            <person name="Huang Y."/>
            <person name="Du H."/>
            <person name="Liu Y."/>
            <person name="Li M."/>
        </authorList>
    </citation>
    <scope>NUCLEOTIDE SEQUENCE</scope>
    <source>
        <strain evidence="8">FT118</strain>
    </source>
</reference>
<dbReference type="InterPro" id="IPR037069">
    <property type="entry name" value="AcylCoA_DH/ox_N_sf"/>
</dbReference>
<gene>
    <name evidence="8" type="ORF">NJQ99_11245</name>
</gene>
<evidence type="ECO:0000256" key="2">
    <source>
        <dbReference type="ARBA" id="ARBA00009347"/>
    </source>
</evidence>
<dbReference type="PANTHER" id="PTHR43884:SF20">
    <property type="entry name" value="ACYL-COA DEHYDROGENASE FADE28"/>
    <property type="match status" value="1"/>
</dbReference>
<dbReference type="AlphaFoldDB" id="A0A9J6PGQ4"/>
<dbReference type="Gene3D" id="1.20.140.10">
    <property type="entry name" value="Butyryl-CoA Dehydrogenase, subunit A, domain 3"/>
    <property type="match status" value="1"/>
</dbReference>
<evidence type="ECO:0000313" key="8">
    <source>
        <dbReference type="EMBL" id="MCP1336987.1"/>
    </source>
</evidence>
<comment type="caution">
    <text evidence="8">The sequence shown here is derived from an EMBL/GenBank/DDBJ whole genome shotgun (WGS) entry which is preliminary data.</text>
</comment>
<dbReference type="InterPro" id="IPR009075">
    <property type="entry name" value="AcylCo_DH/oxidase_C"/>
</dbReference>
<name>A0A9J6PGQ4_9PROT</name>
<evidence type="ECO:0000259" key="7">
    <source>
        <dbReference type="Pfam" id="PF02771"/>
    </source>
</evidence>
<dbReference type="CDD" id="cd00567">
    <property type="entry name" value="ACAD"/>
    <property type="match status" value="1"/>
</dbReference>
<dbReference type="InterPro" id="IPR009100">
    <property type="entry name" value="AcylCoA_DH/oxidase_NM_dom_sf"/>
</dbReference>
<dbReference type="RefSeq" id="WP_269332926.1">
    <property type="nucleotide sequence ID" value="NZ_JAMZFT010000002.1"/>
</dbReference>
<dbReference type="Proteomes" id="UP001055804">
    <property type="component" value="Unassembled WGS sequence"/>
</dbReference>
<protein>
    <submittedName>
        <fullName evidence="8">Acyl-CoA dehydrogenase family protein</fullName>
    </submittedName>
</protein>
<feature type="domain" description="Acyl-CoA dehydrogenase/oxidase N-terminal" evidence="7">
    <location>
        <begin position="22"/>
        <end position="128"/>
    </location>
</feature>
<dbReference type="Gene3D" id="2.40.110.10">
    <property type="entry name" value="Butyryl-CoA Dehydrogenase, subunit A, domain 2"/>
    <property type="match status" value="1"/>
</dbReference>
<keyword evidence="9" id="KW-1185">Reference proteome</keyword>
<dbReference type="PANTHER" id="PTHR43884">
    <property type="entry name" value="ACYL-COA DEHYDROGENASE"/>
    <property type="match status" value="1"/>
</dbReference>
<dbReference type="InterPro" id="IPR036250">
    <property type="entry name" value="AcylCo_DH-like_C"/>
</dbReference>
<organism evidence="8 9">
    <name type="scientific">Futiania mangrovi</name>
    <dbReference type="NCBI Taxonomy" id="2959716"/>
    <lineage>
        <taxon>Bacteria</taxon>
        <taxon>Pseudomonadati</taxon>
        <taxon>Pseudomonadota</taxon>
        <taxon>Alphaproteobacteria</taxon>
        <taxon>Futianiales</taxon>
        <taxon>Futianiaceae</taxon>
        <taxon>Futiania</taxon>
    </lineage>
</organism>
<evidence type="ECO:0000313" key="9">
    <source>
        <dbReference type="Proteomes" id="UP001055804"/>
    </source>
</evidence>
<evidence type="ECO:0000256" key="3">
    <source>
        <dbReference type="ARBA" id="ARBA00022630"/>
    </source>
</evidence>